<proteinExistence type="predicted"/>
<name>A0A2P8FME7_9BACT</name>
<dbReference type="InterPro" id="IPR036849">
    <property type="entry name" value="Enolase-like_C_sf"/>
</dbReference>
<keyword evidence="3" id="KW-1185">Reference proteome</keyword>
<feature type="domain" description="Enolase C-terminal" evidence="1">
    <location>
        <begin position="232"/>
        <end position="404"/>
    </location>
</feature>
<evidence type="ECO:0000313" key="2">
    <source>
        <dbReference type="EMBL" id="PSL22889.1"/>
    </source>
</evidence>
<evidence type="ECO:0000259" key="1">
    <source>
        <dbReference type="Pfam" id="PF13378"/>
    </source>
</evidence>
<dbReference type="Proteomes" id="UP000241964">
    <property type="component" value="Unassembled WGS sequence"/>
</dbReference>
<dbReference type="Pfam" id="PF13378">
    <property type="entry name" value="MR_MLE_C"/>
    <property type="match status" value="1"/>
</dbReference>
<dbReference type="AlphaFoldDB" id="A0A2P8FME7"/>
<dbReference type="Gene3D" id="3.20.20.120">
    <property type="entry name" value="Enolase-like C-terminal domain"/>
    <property type="match status" value="1"/>
</dbReference>
<dbReference type="InterPro" id="IPR029065">
    <property type="entry name" value="Enolase_C-like"/>
</dbReference>
<accession>A0A2P8FME7</accession>
<dbReference type="SUPFAM" id="SSF51604">
    <property type="entry name" value="Enolase C-terminal domain-like"/>
    <property type="match status" value="1"/>
</dbReference>
<reference evidence="2 3" key="1">
    <citation type="submission" date="2018-03" db="EMBL/GenBank/DDBJ databases">
        <title>Genomic Encyclopedia of Archaeal and Bacterial Type Strains, Phase II (KMG-II): from individual species to whole genera.</title>
        <authorList>
            <person name="Goeker M."/>
        </authorList>
    </citation>
    <scope>NUCLEOTIDE SEQUENCE [LARGE SCALE GENOMIC DNA]</scope>
    <source>
        <strain evidence="2 3">DSM 29057</strain>
    </source>
</reference>
<gene>
    <name evidence="2" type="ORF">CLV60_11821</name>
</gene>
<evidence type="ECO:0000313" key="3">
    <source>
        <dbReference type="Proteomes" id="UP000241964"/>
    </source>
</evidence>
<dbReference type="GO" id="GO:0016854">
    <property type="term" value="F:racemase and epimerase activity"/>
    <property type="evidence" value="ECO:0007669"/>
    <property type="project" value="UniProtKB-ARBA"/>
</dbReference>
<organism evidence="2 3">
    <name type="scientific">Dyadobacter jiangsuensis</name>
    <dbReference type="NCBI Taxonomy" id="1591085"/>
    <lineage>
        <taxon>Bacteria</taxon>
        <taxon>Pseudomonadati</taxon>
        <taxon>Bacteroidota</taxon>
        <taxon>Cytophagia</taxon>
        <taxon>Cytophagales</taxon>
        <taxon>Spirosomataceae</taxon>
        <taxon>Dyadobacter</taxon>
    </lineage>
</organism>
<protein>
    <submittedName>
        <fullName evidence="2">L-alanine-DL-glutamate epimerase-like enolase superfamily enzyme</fullName>
    </submittedName>
</protein>
<dbReference type="EMBL" id="PYAS01000018">
    <property type="protein sequence ID" value="PSL22889.1"/>
    <property type="molecule type" value="Genomic_DNA"/>
</dbReference>
<comment type="caution">
    <text evidence="2">The sequence shown here is derived from an EMBL/GenBank/DDBJ whole genome shotgun (WGS) entry which is preliminary data.</text>
</comment>
<sequence>MKSDQLKHISKPMISGKPEHFSRREFARRAGILAAAGMFAPENQFPNPFSKPAVKKITIKNVSSNFEREPLNPYRFKGSAITDSWQAIAMLESDSGARKVGLGTQGVLWSDSKVFAAHSESAGNALMYAMSEHALQLIKWTSFTDPVQLLDDILPEVLAYGKKITGNPDLRKTFALNALVCVDNAAWLLYSQENGMKQFDEMVPAAYRPGLSYRHEKVASIPSFAVGTSPERIKQAADEGYFILKLKTGAAGTQQEMIEKDIAFLTAVHKAIGHYETPYTQNGKIPYYFDANGRYEKKETLLRFLDHAKKIGAFDQIAVIEEPFEESNEAFVGDLGVRVAADESAHTVEDAAHRIELGYSAIAVKAIAKTLSMTMKITQLAYEKKVPCFCADLTVNPILVDWNKNVAARLQPFPGMSVGLQETNGHQYYKNWDKLATFHPMANGSWTKTQKGVYLTDKSFYAQSGGILAPSAHYEAMFAG</sequence>